<organism evidence="9 10">
    <name type="scientific">Lichenicoccus roseus</name>
    <dbReference type="NCBI Taxonomy" id="2683649"/>
    <lineage>
        <taxon>Bacteria</taxon>
        <taxon>Pseudomonadati</taxon>
        <taxon>Pseudomonadota</taxon>
        <taxon>Alphaproteobacteria</taxon>
        <taxon>Acetobacterales</taxon>
        <taxon>Acetobacteraceae</taxon>
        <taxon>Lichenicoccus</taxon>
    </lineage>
</organism>
<keyword evidence="5" id="KW-0073">Auxin biosynthesis</keyword>
<keyword evidence="10" id="KW-1185">Reference proteome</keyword>
<feature type="domain" description="Amine oxidase" evidence="8">
    <location>
        <begin position="46"/>
        <end position="447"/>
    </location>
</feature>
<dbReference type="Pfam" id="PF01593">
    <property type="entry name" value="Amino_oxidase"/>
    <property type="match status" value="1"/>
</dbReference>
<evidence type="ECO:0000256" key="2">
    <source>
        <dbReference type="ARBA" id="ARBA00005833"/>
    </source>
</evidence>
<protein>
    <recommendedName>
        <fullName evidence="4">Tryptophan 2-monooxygenase</fullName>
        <ecNumber evidence="3">1.13.12.3</ecNumber>
    </recommendedName>
</protein>
<dbReference type="GO" id="GO:0009851">
    <property type="term" value="P:auxin biosynthetic process"/>
    <property type="evidence" value="ECO:0007669"/>
    <property type="project" value="UniProtKB-KW"/>
</dbReference>
<feature type="region of interest" description="Disordered" evidence="7">
    <location>
        <begin position="1"/>
        <end position="33"/>
    </location>
</feature>
<sequence length="463" mass="47992">MRRRQLRRRRSQRRSRPVRRFPPTSPMRSDHTGPEFDVAIVGAGAAGLAASAVLRAAGRRCILIEAGDRIGGRAHTLHPALLGGACFDTGATWLHAAERNPLVALARRRGIALEPAFRGGRRLLVAGRTASDAEQAAYESSRAAWEALVTARAGGPDCTLSEAGSARAGDPWTASIENWDGAIIAAADAGELSLHDWHRNVLDDDNLSPPDGVGTLLETLLGPLAGPARLATPVRGIAWGGTGCVLRCDGACLTARAVIVTVSTGVLRSGHIAFEPELPPDILDAIDGLPMGLLSKLALPAAAPVGAIEDDTLVERQVPERGDPGMLVSVRPHGLGYVAGFFGGRHAWSLADRPEAALAEARAILREADSDAEPGAGGLVTGWGTDPLFGGAYAYCRPGRAGSRAALSRPLCDGRLSFAGEACRADGLAGTVGGAMLDGERAAQAVLRCIIGLHSVPSLAALG</sequence>
<proteinExistence type="inferred from homology"/>
<name>A0A5R9JHV4_9PROT</name>
<dbReference type="PANTHER" id="PTHR10742:SF410">
    <property type="entry name" value="LYSINE-SPECIFIC HISTONE DEMETHYLASE 2"/>
    <property type="match status" value="1"/>
</dbReference>
<dbReference type="Gene3D" id="3.50.50.60">
    <property type="entry name" value="FAD/NAD(P)-binding domain"/>
    <property type="match status" value="1"/>
</dbReference>
<dbReference type="GO" id="GO:0050361">
    <property type="term" value="F:tryptophan 2-monooxygenase activity"/>
    <property type="evidence" value="ECO:0007669"/>
    <property type="project" value="UniProtKB-EC"/>
</dbReference>
<dbReference type="Proteomes" id="UP000305654">
    <property type="component" value="Unassembled WGS sequence"/>
</dbReference>
<dbReference type="InterPro" id="IPR002937">
    <property type="entry name" value="Amino_oxidase"/>
</dbReference>
<evidence type="ECO:0000313" key="10">
    <source>
        <dbReference type="Proteomes" id="UP000305654"/>
    </source>
</evidence>
<evidence type="ECO:0000313" key="9">
    <source>
        <dbReference type="EMBL" id="TLU73898.1"/>
    </source>
</evidence>
<dbReference type="PANTHER" id="PTHR10742">
    <property type="entry name" value="FLAVIN MONOAMINE OXIDASE"/>
    <property type="match status" value="1"/>
</dbReference>
<dbReference type="InterPro" id="IPR050281">
    <property type="entry name" value="Flavin_monoamine_oxidase"/>
</dbReference>
<gene>
    <name evidence="9" type="ORF">FE263_01330</name>
</gene>
<accession>A0A5R9JHV4</accession>
<evidence type="ECO:0000256" key="7">
    <source>
        <dbReference type="SAM" id="MobiDB-lite"/>
    </source>
</evidence>
<comment type="caution">
    <text evidence="9">The sequence shown here is derived from an EMBL/GenBank/DDBJ whole genome shotgun (WGS) entry which is preliminary data.</text>
</comment>
<evidence type="ECO:0000259" key="8">
    <source>
        <dbReference type="Pfam" id="PF01593"/>
    </source>
</evidence>
<comment type="pathway">
    <text evidence="1">Plant hormone metabolism; auxin biosynthesis.</text>
</comment>
<evidence type="ECO:0000256" key="3">
    <source>
        <dbReference type="ARBA" id="ARBA00012535"/>
    </source>
</evidence>
<feature type="compositionally biased region" description="Basic residues" evidence="7">
    <location>
        <begin position="1"/>
        <end position="19"/>
    </location>
</feature>
<dbReference type="PRINTS" id="PR00420">
    <property type="entry name" value="RNGMNOXGNASE"/>
</dbReference>
<dbReference type="OrthoDB" id="9790035at2"/>
<dbReference type="InterPro" id="IPR036188">
    <property type="entry name" value="FAD/NAD-bd_sf"/>
</dbReference>
<evidence type="ECO:0000256" key="5">
    <source>
        <dbReference type="ARBA" id="ARBA00023070"/>
    </source>
</evidence>
<comment type="catalytic activity">
    <reaction evidence="6">
        <text>L-tryptophan + O2 = indole-3-acetamide + CO2 + H2O</text>
        <dbReference type="Rhea" id="RHEA:16165"/>
        <dbReference type="ChEBI" id="CHEBI:15377"/>
        <dbReference type="ChEBI" id="CHEBI:15379"/>
        <dbReference type="ChEBI" id="CHEBI:16031"/>
        <dbReference type="ChEBI" id="CHEBI:16526"/>
        <dbReference type="ChEBI" id="CHEBI:57912"/>
        <dbReference type="EC" id="1.13.12.3"/>
    </reaction>
</comment>
<reference evidence="9 10" key="1">
    <citation type="submission" date="2019-05" db="EMBL/GenBank/DDBJ databases">
        <authorList>
            <person name="Pankratov T."/>
            <person name="Grouzdev D."/>
        </authorList>
    </citation>
    <scope>NUCLEOTIDE SEQUENCE [LARGE SCALE GENOMIC DNA]</scope>
    <source>
        <strain evidence="9 10">KEBCLARHB70R</strain>
    </source>
</reference>
<evidence type="ECO:0000256" key="1">
    <source>
        <dbReference type="ARBA" id="ARBA00004814"/>
    </source>
</evidence>
<evidence type="ECO:0000256" key="4">
    <source>
        <dbReference type="ARBA" id="ARBA00017871"/>
    </source>
</evidence>
<dbReference type="EC" id="1.13.12.3" evidence="3"/>
<dbReference type="EMBL" id="VCDI01000001">
    <property type="protein sequence ID" value="TLU73898.1"/>
    <property type="molecule type" value="Genomic_DNA"/>
</dbReference>
<dbReference type="SUPFAM" id="SSF51905">
    <property type="entry name" value="FAD/NAD(P)-binding domain"/>
    <property type="match status" value="1"/>
</dbReference>
<dbReference type="AlphaFoldDB" id="A0A5R9JHV4"/>
<comment type="similarity">
    <text evidence="2">Belongs to the tryptophan 2-monooxygenase family.</text>
</comment>
<evidence type="ECO:0000256" key="6">
    <source>
        <dbReference type="ARBA" id="ARBA00047321"/>
    </source>
</evidence>